<feature type="non-terminal residue" evidence="1">
    <location>
        <position position="1"/>
    </location>
</feature>
<sequence length="67" mass="8140">YRRLSINSRRQELCLDIHCKILSNKIVAVIVDKMLISCYSFWHILRYSVICFQFIELINNYFTDSYE</sequence>
<comment type="caution">
    <text evidence="1">The sequence shown here is derived from an EMBL/GenBank/DDBJ whole genome shotgun (WGS) entry which is preliminary data.</text>
</comment>
<evidence type="ECO:0000313" key="1">
    <source>
        <dbReference type="EMBL" id="KEQ02131.1"/>
    </source>
</evidence>
<proteinExistence type="predicted"/>
<name>A0A074VAG6_9NEIS</name>
<evidence type="ECO:0000313" key="2">
    <source>
        <dbReference type="Proteomes" id="UP000027644"/>
    </source>
</evidence>
<organism evidence="1 2">
    <name type="scientific">Snodgrassella alvi SCGC AB-598-J21</name>
    <dbReference type="NCBI Taxonomy" id="1385367"/>
    <lineage>
        <taxon>Bacteria</taxon>
        <taxon>Pseudomonadati</taxon>
        <taxon>Pseudomonadota</taxon>
        <taxon>Betaproteobacteria</taxon>
        <taxon>Neisseriales</taxon>
        <taxon>Neisseriaceae</taxon>
        <taxon>Snodgrassella</taxon>
    </lineage>
</organism>
<dbReference type="EMBL" id="AVQL01000079">
    <property type="protein sequence ID" value="KEQ02131.1"/>
    <property type="molecule type" value="Genomic_DNA"/>
</dbReference>
<dbReference type="Proteomes" id="UP000027644">
    <property type="component" value="Unassembled WGS sequence"/>
</dbReference>
<dbReference type="AlphaFoldDB" id="A0A074VAG6"/>
<protein>
    <submittedName>
        <fullName evidence="1">Uncharacterized protein</fullName>
    </submittedName>
</protein>
<gene>
    <name evidence="1" type="ORF">SASC598J21_000850</name>
</gene>
<accession>A0A074VAG6</accession>
<reference evidence="1 2" key="1">
    <citation type="journal article" date="2014" name="PLoS Genet.">
        <title>Hidden diversity in honey bee gut symbionts detected by single-cell genomics.</title>
        <authorList>
            <person name="Engel P."/>
            <person name="Stepanauskas R."/>
            <person name="Moran N."/>
        </authorList>
    </citation>
    <scope>NUCLEOTIDE SEQUENCE [LARGE SCALE GENOMIC DNA]</scope>
    <source>
        <strain evidence="1 2">SCGC AB-598-J21</strain>
    </source>
</reference>